<organism evidence="1 2">
    <name type="scientific">Triticum urartu</name>
    <name type="common">Red wild einkorn</name>
    <name type="synonym">Crithodium urartu</name>
    <dbReference type="NCBI Taxonomy" id="4572"/>
    <lineage>
        <taxon>Eukaryota</taxon>
        <taxon>Viridiplantae</taxon>
        <taxon>Streptophyta</taxon>
        <taxon>Embryophyta</taxon>
        <taxon>Tracheophyta</taxon>
        <taxon>Spermatophyta</taxon>
        <taxon>Magnoliopsida</taxon>
        <taxon>Liliopsida</taxon>
        <taxon>Poales</taxon>
        <taxon>Poaceae</taxon>
        <taxon>BOP clade</taxon>
        <taxon>Pooideae</taxon>
        <taxon>Triticodae</taxon>
        <taxon>Triticeae</taxon>
        <taxon>Triticinae</taxon>
        <taxon>Triticum</taxon>
    </lineage>
</organism>
<dbReference type="Gramene" id="TuG1812G0400001854.01.T01">
    <property type="protein sequence ID" value="TuG1812G0400001854.01.T01.cds340522"/>
    <property type="gene ID" value="TuG1812G0400001854.01"/>
</dbReference>
<reference evidence="2" key="1">
    <citation type="journal article" date="2013" name="Nature">
        <title>Draft genome of the wheat A-genome progenitor Triticum urartu.</title>
        <authorList>
            <person name="Ling H.Q."/>
            <person name="Zhao S."/>
            <person name="Liu D."/>
            <person name="Wang J."/>
            <person name="Sun H."/>
            <person name="Zhang C."/>
            <person name="Fan H."/>
            <person name="Li D."/>
            <person name="Dong L."/>
            <person name="Tao Y."/>
            <person name="Gao C."/>
            <person name="Wu H."/>
            <person name="Li Y."/>
            <person name="Cui Y."/>
            <person name="Guo X."/>
            <person name="Zheng S."/>
            <person name="Wang B."/>
            <person name="Yu K."/>
            <person name="Liang Q."/>
            <person name="Yang W."/>
            <person name="Lou X."/>
            <person name="Chen J."/>
            <person name="Feng M."/>
            <person name="Jian J."/>
            <person name="Zhang X."/>
            <person name="Luo G."/>
            <person name="Jiang Y."/>
            <person name="Liu J."/>
            <person name="Wang Z."/>
            <person name="Sha Y."/>
            <person name="Zhang B."/>
            <person name="Wu H."/>
            <person name="Tang D."/>
            <person name="Shen Q."/>
            <person name="Xue P."/>
            <person name="Zou S."/>
            <person name="Wang X."/>
            <person name="Liu X."/>
            <person name="Wang F."/>
            <person name="Yang Y."/>
            <person name="An X."/>
            <person name="Dong Z."/>
            <person name="Zhang K."/>
            <person name="Zhang X."/>
            <person name="Luo M.C."/>
            <person name="Dvorak J."/>
            <person name="Tong Y."/>
            <person name="Wang J."/>
            <person name="Yang H."/>
            <person name="Li Z."/>
            <person name="Wang D."/>
            <person name="Zhang A."/>
            <person name="Wang J."/>
        </authorList>
    </citation>
    <scope>NUCLEOTIDE SEQUENCE</scope>
    <source>
        <strain evidence="2">cv. G1812</strain>
    </source>
</reference>
<keyword evidence="2" id="KW-1185">Reference proteome</keyword>
<name>A0A8R7U727_TRIUA</name>
<reference evidence="1" key="2">
    <citation type="submission" date="2018-03" db="EMBL/GenBank/DDBJ databases">
        <title>The Triticum urartu genome reveals the dynamic nature of wheat genome evolution.</title>
        <authorList>
            <person name="Ling H."/>
            <person name="Ma B."/>
            <person name="Shi X."/>
            <person name="Liu H."/>
            <person name="Dong L."/>
            <person name="Sun H."/>
            <person name="Cao Y."/>
            <person name="Gao Q."/>
            <person name="Zheng S."/>
            <person name="Li Y."/>
            <person name="Yu Y."/>
            <person name="Du H."/>
            <person name="Qi M."/>
            <person name="Li Y."/>
            <person name="Yu H."/>
            <person name="Cui Y."/>
            <person name="Wang N."/>
            <person name="Chen C."/>
            <person name="Wu H."/>
            <person name="Zhao Y."/>
            <person name="Zhang J."/>
            <person name="Li Y."/>
            <person name="Zhou W."/>
            <person name="Zhang B."/>
            <person name="Hu W."/>
            <person name="Eijk M."/>
            <person name="Tang J."/>
            <person name="Witsenboer H."/>
            <person name="Zhao S."/>
            <person name="Li Z."/>
            <person name="Zhang A."/>
            <person name="Wang D."/>
            <person name="Liang C."/>
        </authorList>
    </citation>
    <scope>NUCLEOTIDE SEQUENCE [LARGE SCALE GENOMIC DNA]</scope>
    <source>
        <strain evidence="1">cv. G1812</strain>
    </source>
</reference>
<dbReference type="EnsemblPlants" id="TuG1812G0400001854.01.T01">
    <property type="protein sequence ID" value="TuG1812G0400001854.01.T01.cds340522"/>
    <property type="gene ID" value="TuG1812G0400001854.01"/>
</dbReference>
<accession>A0A8R7U727</accession>
<evidence type="ECO:0000313" key="2">
    <source>
        <dbReference type="Proteomes" id="UP000015106"/>
    </source>
</evidence>
<dbReference type="Proteomes" id="UP000015106">
    <property type="component" value="Chromosome 4"/>
</dbReference>
<sequence length="45" mass="5196">MHILSLWNPFIFSKISLVHANLGNYIQTSLAPLMRVILHFAFVLE</sequence>
<evidence type="ECO:0000313" key="1">
    <source>
        <dbReference type="EnsemblPlants" id="TuG1812G0400001854.01.T01.cds340522"/>
    </source>
</evidence>
<reference evidence="1" key="3">
    <citation type="submission" date="2022-06" db="UniProtKB">
        <authorList>
            <consortium name="EnsemblPlants"/>
        </authorList>
    </citation>
    <scope>IDENTIFICATION</scope>
</reference>
<protein>
    <submittedName>
        <fullName evidence="1">Uncharacterized protein</fullName>
    </submittedName>
</protein>
<dbReference type="AlphaFoldDB" id="A0A8R7U727"/>
<proteinExistence type="predicted"/>